<dbReference type="VEuPathDB" id="FungiDB:ASPTUDRAFT_908093"/>
<evidence type="ECO:0000313" key="3">
    <source>
        <dbReference type="Proteomes" id="UP000184304"/>
    </source>
</evidence>
<dbReference type="Proteomes" id="UP000184304">
    <property type="component" value="Unassembled WGS sequence"/>
</dbReference>
<name>A0A1L9MSP3_ASPTC</name>
<reference evidence="3" key="1">
    <citation type="journal article" date="2017" name="Genome Biol.">
        <title>Comparative genomics reveals high biological diversity and specific adaptations in the industrially and medically important fungal genus Aspergillus.</title>
        <authorList>
            <person name="de Vries R.P."/>
            <person name="Riley R."/>
            <person name="Wiebenga A."/>
            <person name="Aguilar-Osorio G."/>
            <person name="Amillis S."/>
            <person name="Uchima C.A."/>
            <person name="Anderluh G."/>
            <person name="Asadollahi M."/>
            <person name="Askin M."/>
            <person name="Barry K."/>
            <person name="Battaglia E."/>
            <person name="Bayram O."/>
            <person name="Benocci T."/>
            <person name="Braus-Stromeyer S.A."/>
            <person name="Caldana C."/>
            <person name="Canovas D."/>
            <person name="Cerqueira G.C."/>
            <person name="Chen F."/>
            <person name="Chen W."/>
            <person name="Choi C."/>
            <person name="Clum A."/>
            <person name="Dos Santos R.A."/>
            <person name="Damasio A.R."/>
            <person name="Diallinas G."/>
            <person name="Emri T."/>
            <person name="Fekete E."/>
            <person name="Flipphi M."/>
            <person name="Freyberg S."/>
            <person name="Gallo A."/>
            <person name="Gournas C."/>
            <person name="Habgood R."/>
            <person name="Hainaut M."/>
            <person name="Harispe M.L."/>
            <person name="Henrissat B."/>
            <person name="Hilden K.S."/>
            <person name="Hope R."/>
            <person name="Hossain A."/>
            <person name="Karabika E."/>
            <person name="Karaffa L."/>
            <person name="Karanyi Z."/>
            <person name="Krasevec N."/>
            <person name="Kuo A."/>
            <person name="Kusch H."/>
            <person name="LaButti K."/>
            <person name="Lagendijk E.L."/>
            <person name="Lapidus A."/>
            <person name="Levasseur A."/>
            <person name="Lindquist E."/>
            <person name="Lipzen A."/>
            <person name="Logrieco A.F."/>
            <person name="MacCabe A."/>
            <person name="Maekelae M.R."/>
            <person name="Malavazi I."/>
            <person name="Melin P."/>
            <person name="Meyer V."/>
            <person name="Mielnichuk N."/>
            <person name="Miskei M."/>
            <person name="Molnar A.P."/>
            <person name="Mule G."/>
            <person name="Ngan C.Y."/>
            <person name="Orejas M."/>
            <person name="Orosz E."/>
            <person name="Ouedraogo J.P."/>
            <person name="Overkamp K.M."/>
            <person name="Park H.-S."/>
            <person name="Perrone G."/>
            <person name="Piumi F."/>
            <person name="Punt P.J."/>
            <person name="Ram A.F."/>
            <person name="Ramon A."/>
            <person name="Rauscher S."/>
            <person name="Record E."/>
            <person name="Riano-Pachon D.M."/>
            <person name="Robert V."/>
            <person name="Roehrig J."/>
            <person name="Ruller R."/>
            <person name="Salamov A."/>
            <person name="Salih N.S."/>
            <person name="Samson R.A."/>
            <person name="Sandor E."/>
            <person name="Sanguinetti M."/>
            <person name="Schuetze T."/>
            <person name="Sepcic K."/>
            <person name="Shelest E."/>
            <person name="Sherlock G."/>
            <person name="Sophianopoulou V."/>
            <person name="Squina F.M."/>
            <person name="Sun H."/>
            <person name="Susca A."/>
            <person name="Todd R.B."/>
            <person name="Tsang A."/>
            <person name="Unkles S.E."/>
            <person name="van de Wiele N."/>
            <person name="van Rossen-Uffink D."/>
            <person name="Oliveira J.V."/>
            <person name="Vesth T.C."/>
            <person name="Visser J."/>
            <person name="Yu J.-H."/>
            <person name="Zhou M."/>
            <person name="Andersen M.R."/>
            <person name="Archer D.B."/>
            <person name="Baker S.E."/>
            <person name="Benoit I."/>
            <person name="Brakhage A.A."/>
            <person name="Braus G.H."/>
            <person name="Fischer R."/>
            <person name="Frisvad J.C."/>
            <person name="Goldman G.H."/>
            <person name="Houbraken J."/>
            <person name="Oakley B."/>
            <person name="Pocsi I."/>
            <person name="Scazzocchio C."/>
            <person name="Seiboth B."/>
            <person name="vanKuyk P.A."/>
            <person name="Wortman J."/>
            <person name="Dyer P.S."/>
            <person name="Grigoriev I.V."/>
        </authorList>
    </citation>
    <scope>NUCLEOTIDE SEQUENCE [LARGE SCALE GENOMIC DNA]</scope>
    <source>
        <strain evidence="3">CBS 134.48</strain>
    </source>
</reference>
<sequence length="127" mass="13944">MSVSSCALLSMISTIIACTTISPLFTPSLAGYAGSSPRLDRSLLSPFGVDSSIYTPFFFCMLPPPHTLARLIPPHLYSPCGCLVCLPFSKHSTRLDDVMLLMFFSFVPYIPPGVLDSILARPWTIIW</sequence>
<evidence type="ECO:0000256" key="1">
    <source>
        <dbReference type="SAM" id="SignalP"/>
    </source>
</evidence>
<protein>
    <submittedName>
        <fullName evidence="2">Uncharacterized protein</fullName>
    </submittedName>
</protein>
<accession>A0A1L9MSP3</accession>
<dbReference type="EMBL" id="KV878208">
    <property type="protein sequence ID" value="OJI79987.1"/>
    <property type="molecule type" value="Genomic_DNA"/>
</dbReference>
<feature type="signal peptide" evidence="1">
    <location>
        <begin position="1"/>
        <end position="17"/>
    </location>
</feature>
<evidence type="ECO:0000313" key="2">
    <source>
        <dbReference type="EMBL" id="OJI79987.1"/>
    </source>
</evidence>
<organism evidence="2 3">
    <name type="scientific">Aspergillus tubingensis (strain CBS 134.48)</name>
    <dbReference type="NCBI Taxonomy" id="767770"/>
    <lineage>
        <taxon>Eukaryota</taxon>
        <taxon>Fungi</taxon>
        <taxon>Dikarya</taxon>
        <taxon>Ascomycota</taxon>
        <taxon>Pezizomycotina</taxon>
        <taxon>Eurotiomycetes</taxon>
        <taxon>Eurotiomycetidae</taxon>
        <taxon>Eurotiales</taxon>
        <taxon>Aspergillaceae</taxon>
        <taxon>Aspergillus</taxon>
        <taxon>Aspergillus subgen. Circumdati</taxon>
    </lineage>
</organism>
<keyword evidence="1" id="KW-0732">Signal</keyword>
<keyword evidence="3" id="KW-1185">Reference proteome</keyword>
<dbReference type="AlphaFoldDB" id="A0A1L9MSP3"/>
<feature type="chain" id="PRO_5012973576" evidence="1">
    <location>
        <begin position="18"/>
        <end position="127"/>
    </location>
</feature>
<proteinExistence type="predicted"/>
<gene>
    <name evidence="2" type="ORF">ASPTUDRAFT_908093</name>
</gene>